<sequence>MSIKITGALQPGYETILTEPALAFVALLHRSFEPMRQNLLAARHERQAQWNGGESIDFPPEMSSVRDDPHWQVRAAPADLSDRRVEITGPCDRKMVINALNSGAQCFMACLEDASAPTWDVMVQGQVNLRDAAAGTITLEENKGSGGKSYKLNDKTCTLIARPRGWHLDEAHMLVDGERVAGALFDFGLYFFHNAKALLARGSGPYFYLPKLEHYLEARLWNDVFRLAQSVLGLPLGTIRATVLIETLPGAFMAEEILYELRDHITALNCGRWDYIFSYIKTFQNDGSKVLPDRAAVTMASPFMAAYARHVIRTCHKRGAHAMGGMSAFIPVKDDEAANEKAFAAVRADKEREAKLGHDGTWVAHPGLVGLAREVFDAIMPTPNQLGVIPDGVATADDLVTAPPGPKSRAGLDNNINVGIGYIAAWLRGQGAVPLHNLMEDAATAEISRTQLWQWRMQKVVLDSGEPVDAALIGAAVKEQLGVWKGQVGDNFFATGKYQEAADILQTLILADELAPFLTGPAYEFHFAG</sequence>
<keyword evidence="11" id="KW-0012">Acyltransferase</keyword>
<dbReference type="InterPro" id="IPR006252">
    <property type="entry name" value="Malate_synthA"/>
</dbReference>
<comment type="similarity">
    <text evidence="1">Belongs to the malate synthase family.</text>
</comment>
<protein>
    <recommendedName>
        <fullName evidence="2">malate synthase</fullName>
        <ecNumber evidence="2">2.3.3.9</ecNumber>
    </recommendedName>
</protein>
<dbReference type="GO" id="GO:0006097">
    <property type="term" value="P:glyoxylate cycle"/>
    <property type="evidence" value="ECO:0007669"/>
    <property type="project" value="UniProtKB-KW"/>
</dbReference>
<feature type="domain" description="Malate synthase N-terminal" evidence="9">
    <location>
        <begin position="5"/>
        <end position="61"/>
    </location>
</feature>
<keyword evidence="4" id="KW-0816">Tricarboxylic acid cycle</keyword>
<dbReference type="AlphaFoldDB" id="A0A841L412"/>
<evidence type="ECO:0000259" key="9">
    <source>
        <dbReference type="Pfam" id="PF20656"/>
    </source>
</evidence>
<evidence type="ECO:0000256" key="7">
    <source>
        <dbReference type="PIRSR" id="PIRSR001363-1"/>
    </source>
</evidence>
<gene>
    <name evidence="11" type="ORF">FHS79_001563</name>
</gene>
<dbReference type="Pfam" id="PF20659">
    <property type="entry name" value="MS_C"/>
    <property type="match status" value="1"/>
</dbReference>
<name>A0A841L412_9SPHN</name>
<dbReference type="InterPro" id="IPR001465">
    <property type="entry name" value="Malate_synthase_TIM"/>
</dbReference>
<dbReference type="SUPFAM" id="SSF51645">
    <property type="entry name" value="Malate synthase G"/>
    <property type="match status" value="1"/>
</dbReference>
<keyword evidence="3" id="KW-0329">Glyoxylate bypass</keyword>
<dbReference type="InterPro" id="IPR048355">
    <property type="entry name" value="MS_C"/>
</dbReference>
<proteinExistence type="inferred from homology"/>
<reference evidence="11 12" key="1">
    <citation type="submission" date="2020-08" db="EMBL/GenBank/DDBJ databases">
        <title>Genomic Encyclopedia of Type Strains, Phase IV (KMG-IV): sequencing the most valuable type-strain genomes for metagenomic binning, comparative biology and taxonomic classification.</title>
        <authorList>
            <person name="Goeker M."/>
        </authorList>
    </citation>
    <scope>NUCLEOTIDE SEQUENCE [LARGE SCALE GENOMIC DNA]</scope>
    <source>
        <strain evidence="11 12">DSM 102189</strain>
    </source>
</reference>
<dbReference type="GO" id="GO:0005737">
    <property type="term" value="C:cytoplasm"/>
    <property type="evidence" value="ECO:0007669"/>
    <property type="project" value="TreeGrafter"/>
</dbReference>
<dbReference type="RefSeq" id="WP_184197874.1">
    <property type="nucleotide sequence ID" value="NZ_JACIIV010000009.1"/>
</dbReference>
<comment type="caution">
    <text evidence="11">The sequence shown here is derived from an EMBL/GenBank/DDBJ whole genome shotgun (WGS) entry which is preliminary data.</text>
</comment>
<dbReference type="GO" id="GO:0006099">
    <property type="term" value="P:tricarboxylic acid cycle"/>
    <property type="evidence" value="ECO:0007669"/>
    <property type="project" value="UniProtKB-KW"/>
</dbReference>
<dbReference type="InterPro" id="IPR011076">
    <property type="entry name" value="Malate_synth_sf"/>
</dbReference>
<dbReference type="Pfam" id="PF20656">
    <property type="entry name" value="MS_N"/>
    <property type="match status" value="1"/>
</dbReference>
<evidence type="ECO:0000256" key="2">
    <source>
        <dbReference type="ARBA" id="ARBA00012636"/>
    </source>
</evidence>
<dbReference type="InterPro" id="IPR046363">
    <property type="entry name" value="MS_N_TIM-barrel_dom"/>
</dbReference>
<dbReference type="InterPro" id="IPR044856">
    <property type="entry name" value="Malate_synth_C_sf"/>
</dbReference>
<accession>A0A841L412</accession>
<dbReference type="FunFam" id="3.20.20.360:FF:000001">
    <property type="entry name" value="Malate synthase"/>
    <property type="match status" value="1"/>
</dbReference>
<dbReference type="FunFam" id="1.20.1220.12:FF:000001">
    <property type="entry name" value="Malate synthase"/>
    <property type="match status" value="1"/>
</dbReference>
<evidence type="ECO:0000259" key="8">
    <source>
        <dbReference type="Pfam" id="PF01274"/>
    </source>
</evidence>
<dbReference type="PIRSF" id="PIRSF001363">
    <property type="entry name" value="Malate_synth"/>
    <property type="match status" value="1"/>
</dbReference>
<comment type="catalytic activity">
    <reaction evidence="6">
        <text>glyoxylate + acetyl-CoA + H2O = (S)-malate + CoA + H(+)</text>
        <dbReference type="Rhea" id="RHEA:18181"/>
        <dbReference type="ChEBI" id="CHEBI:15377"/>
        <dbReference type="ChEBI" id="CHEBI:15378"/>
        <dbReference type="ChEBI" id="CHEBI:15589"/>
        <dbReference type="ChEBI" id="CHEBI:36655"/>
        <dbReference type="ChEBI" id="CHEBI:57287"/>
        <dbReference type="ChEBI" id="CHEBI:57288"/>
        <dbReference type="EC" id="2.3.3.9"/>
    </reaction>
</comment>
<feature type="domain" description="Malate synthase C-terminal" evidence="10">
    <location>
        <begin position="409"/>
        <end position="524"/>
    </location>
</feature>
<evidence type="ECO:0000256" key="1">
    <source>
        <dbReference type="ARBA" id="ARBA00006394"/>
    </source>
</evidence>
<dbReference type="GO" id="GO:0004474">
    <property type="term" value="F:malate synthase activity"/>
    <property type="evidence" value="ECO:0007669"/>
    <property type="project" value="UniProtKB-EC"/>
</dbReference>
<feature type="active site" description="Proton acceptor" evidence="7">
    <location>
        <position position="162"/>
    </location>
</feature>
<organism evidence="11 12">
    <name type="scientific">Polymorphobacter multimanifer</name>
    <dbReference type="NCBI Taxonomy" id="1070431"/>
    <lineage>
        <taxon>Bacteria</taxon>
        <taxon>Pseudomonadati</taxon>
        <taxon>Pseudomonadota</taxon>
        <taxon>Alphaproteobacteria</taxon>
        <taxon>Sphingomonadales</taxon>
        <taxon>Sphingosinicellaceae</taxon>
        <taxon>Polymorphobacter</taxon>
    </lineage>
</organism>
<feature type="active site" description="Proton donor" evidence="7">
    <location>
        <position position="441"/>
    </location>
</feature>
<dbReference type="EC" id="2.3.3.9" evidence="2"/>
<dbReference type="EMBL" id="JACIIV010000009">
    <property type="protein sequence ID" value="MBB6227397.1"/>
    <property type="molecule type" value="Genomic_DNA"/>
</dbReference>
<evidence type="ECO:0000313" key="11">
    <source>
        <dbReference type="EMBL" id="MBB6227397.1"/>
    </source>
</evidence>
<evidence type="ECO:0000256" key="5">
    <source>
        <dbReference type="ARBA" id="ARBA00022679"/>
    </source>
</evidence>
<dbReference type="InterPro" id="IPR048356">
    <property type="entry name" value="MS_N"/>
</dbReference>
<dbReference type="Proteomes" id="UP000538147">
    <property type="component" value="Unassembled WGS sequence"/>
</dbReference>
<dbReference type="PANTHER" id="PTHR42902">
    <property type="entry name" value="MALATE SYNTHASE"/>
    <property type="match status" value="1"/>
</dbReference>
<evidence type="ECO:0000256" key="6">
    <source>
        <dbReference type="ARBA" id="ARBA00047918"/>
    </source>
</evidence>
<dbReference type="Pfam" id="PF01274">
    <property type="entry name" value="MS_TIM-barrel"/>
    <property type="match status" value="1"/>
</dbReference>
<keyword evidence="5 11" id="KW-0808">Transferase</keyword>
<feature type="domain" description="Malate synthase TIM barrel" evidence="8">
    <location>
        <begin position="158"/>
        <end position="401"/>
    </location>
</feature>
<dbReference type="CDD" id="cd00727">
    <property type="entry name" value="malate_synt_A"/>
    <property type="match status" value="1"/>
</dbReference>
<keyword evidence="12" id="KW-1185">Reference proteome</keyword>
<evidence type="ECO:0000256" key="4">
    <source>
        <dbReference type="ARBA" id="ARBA00022532"/>
    </source>
</evidence>
<dbReference type="Gene3D" id="3.20.20.360">
    <property type="entry name" value="Malate synthase, domain 3"/>
    <property type="match status" value="1"/>
</dbReference>
<evidence type="ECO:0000259" key="10">
    <source>
        <dbReference type="Pfam" id="PF20659"/>
    </source>
</evidence>
<evidence type="ECO:0000313" key="12">
    <source>
        <dbReference type="Proteomes" id="UP000538147"/>
    </source>
</evidence>
<dbReference type="NCBIfam" id="TIGR01344">
    <property type="entry name" value="malate_syn_A"/>
    <property type="match status" value="1"/>
</dbReference>
<evidence type="ECO:0000256" key="3">
    <source>
        <dbReference type="ARBA" id="ARBA00022435"/>
    </source>
</evidence>
<dbReference type="PANTHER" id="PTHR42902:SF1">
    <property type="entry name" value="MALATE SYNTHASE 1-RELATED"/>
    <property type="match status" value="1"/>
</dbReference>
<dbReference type="Gene3D" id="1.20.1220.12">
    <property type="entry name" value="Malate synthase, domain III"/>
    <property type="match status" value="1"/>
</dbReference>